<accession>A0A6A6R6B2</accession>
<dbReference type="EMBL" id="MU004184">
    <property type="protein sequence ID" value="KAF2499027.1"/>
    <property type="molecule type" value="Genomic_DNA"/>
</dbReference>
<organism evidence="2 3">
    <name type="scientific">Lophium mytilinum</name>
    <dbReference type="NCBI Taxonomy" id="390894"/>
    <lineage>
        <taxon>Eukaryota</taxon>
        <taxon>Fungi</taxon>
        <taxon>Dikarya</taxon>
        <taxon>Ascomycota</taxon>
        <taxon>Pezizomycotina</taxon>
        <taxon>Dothideomycetes</taxon>
        <taxon>Pleosporomycetidae</taxon>
        <taxon>Mytilinidiales</taxon>
        <taxon>Mytilinidiaceae</taxon>
        <taxon>Lophium</taxon>
    </lineage>
</organism>
<dbReference type="OrthoDB" id="7984201at2759"/>
<reference evidence="2" key="1">
    <citation type="journal article" date="2020" name="Stud. Mycol.">
        <title>101 Dothideomycetes genomes: a test case for predicting lifestyles and emergence of pathogens.</title>
        <authorList>
            <person name="Haridas S."/>
            <person name="Albert R."/>
            <person name="Binder M."/>
            <person name="Bloem J."/>
            <person name="Labutti K."/>
            <person name="Salamov A."/>
            <person name="Andreopoulos B."/>
            <person name="Baker S."/>
            <person name="Barry K."/>
            <person name="Bills G."/>
            <person name="Bluhm B."/>
            <person name="Cannon C."/>
            <person name="Castanera R."/>
            <person name="Culley D."/>
            <person name="Daum C."/>
            <person name="Ezra D."/>
            <person name="Gonzalez J."/>
            <person name="Henrissat B."/>
            <person name="Kuo A."/>
            <person name="Liang C."/>
            <person name="Lipzen A."/>
            <person name="Lutzoni F."/>
            <person name="Magnuson J."/>
            <person name="Mondo S."/>
            <person name="Nolan M."/>
            <person name="Ohm R."/>
            <person name="Pangilinan J."/>
            <person name="Park H.-J."/>
            <person name="Ramirez L."/>
            <person name="Alfaro M."/>
            <person name="Sun H."/>
            <person name="Tritt A."/>
            <person name="Yoshinaga Y."/>
            <person name="Zwiers L.-H."/>
            <person name="Turgeon B."/>
            <person name="Goodwin S."/>
            <person name="Spatafora J."/>
            <person name="Crous P."/>
            <person name="Grigoriev I."/>
        </authorList>
    </citation>
    <scope>NUCLEOTIDE SEQUENCE</scope>
    <source>
        <strain evidence="2">CBS 269.34</strain>
    </source>
</reference>
<dbReference type="Proteomes" id="UP000799750">
    <property type="component" value="Unassembled WGS sequence"/>
</dbReference>
<evidence type="ECO:0000256" key="1">
    <source>
        <dbReference type="SAM" id="MobiDB-lite"/>
    </source>
</evidence>
<feature type="compositionally biased region" description="Low complexity" evidence="1">
    <location>
        <begin position="293"/>
        <end position="310"/>
    </location>
</feature>
<protein>
    <submittedName>
        <fullName evidence="2">Uncharacterized protein</fullName>
    </submittedName>
</protein>
<feature type="region of interest" description="Disordered" evidence="1">
    <location>
        <begin position="293"/>
        <end position="323"/>
    </location>
</feature>
<dbReference type="AlphaFoldDB" id="A0A6A6R6B2"/>
<proteinExistence type="predicted"/>
<gene>
    <name evidence="2" type="ORF">BU16DRAFT_523629</name>
</gene>
<evidence type="ECO:0000313" key="2">
    <source>
        <dbReference type="EMBL" id="KAF2499027.1"/>
    </source>
</evidence>
<sequence length="450" mass="51099">MPPPRIPILQCLRHPAPKSPSLRRRISTTPLLRKAPRLQRTTSPLNAQIEAAKLRMKKQSKAGPPIIGFYEQDADRKAAPVKVGSIETPEDLRRYQAEADRLGSLDIEDDNTRTDLFSDLIKDPDLADAKLELRSMRMDMVGDGKWGKEEKELDLIRKRQVIADLLEDPEMEDQHDELRRILRELPNMEVENEEFGEEQLREEMQELDALGEGPLVEGMSDEQLVAQLQAIGKDLDDPALKKEFAQHEDEHDEEAAAMLRELREYEKSKGFKAKAGEEEAENPREHSQLVQLSSPQSASIASAATTASAIEPPLSSREENPISTDPNAIITIEERITLAQRDPEHRTALNRLALKPESDPAIKHLNAVLRSAYMGANEDVRKALWRAYSRAKRVPGFLKMIPEDAWDMLWYSQAVKWKGNENRDEHMVILRRDLESIGMDGPPTPEQMLE</sequence>
<keyword evidence="3" id="KW-1185">Reference proteome</keyword>
<evidence type="ECO:0000313" key="3">
    <source>
        <dbReference type="Proteomes" id="UP000799750"/>
    </source>
</evidence>
<name>A0A6A6R6B2_9PEZI</name>